<dbReference type="Proteomes" id="UP000274391">
    <property type="component" value="Unassembled WGS sequence"/>
</dbReference>
<proteinExistence type="predicted"/>
<dbReference type="Pfam" id="PF03476">
    <property type="entry name" value="MOSC_N"/>
    <property type="match status" value="1"/>
</dbReference>
<dbReference type="GO" id="GO:0030170">
    <property type="term" value="F:pyridoxal phosphate binding"/>
    <property type="evidence" value="ECO:0007669"/>
    <property type="project" value="InterPro"/>
</dbReference>
<name>A0A3P3VUJ4_9MICO</name>
<dbReference type="RefSeq" id="WP_124972464.1">
    <property type="nucleotide sequence ID" value="NZ_RQVS01000009.1"/>
</dbReference>
<evidence type="ECO:0000313" key="3">
    <source>
        <dbReference type="Proteomes" id="UP000274391"/>
    </source>
</evidence>
<accession>A0A3P3VUJ4</accession>
<dbReference type="GO" id="GO:0030151">
    <property type="term" value="F:molybdenum ion binding"/>
    <property type="evidence" value="ECO:0007669"/>
    <property type="project" value="InterPro"/>
</dbReference>
<dbReference type="SUPFAM" id="SSF50800">
    <property type="entry name" value="PK beta-barrel domain-like"/>
    <property type="match status" value="1"/>
</dbReference>
<dbReference type="AlphaFoldDB" id="A0A3P3VUJ4"/>
<dbReference type="EMBL" id="RQVS01000009">
    <property type="protein sequence ID" value="RRJ86360.1"/>
    <property type="molecule type" value="Genomic_DNA"/>
</dbReference>
<gene>
    <name evidence="2" type="ORF">EG850_08400</name>
</gene>
<reference evidence="2 3" key="1">
    <citation type="submission" date="2018-11" db="EMBL/GenBank/DDBJ databases">
        <title>YIM 102482-1 draft genome.</title>
        <authorList>
            <person name="Li G."/>
            <person name="Jiang Y."/>
        </authorList>
    </citation>
    <scope>NUCLEOTIDE SEQUENCE [LARGE SCALE GENOMIC DNA]</scope>
    <source>
        <strain evidence="2 3">YIM 102482-1</strain>
    </source>
</reference>
<evidence type="ECO:0000259" key="1">
    <source>
        <dbReference type="PROSITE" id="PS51340"/>
    </source>
</evidence>
<dbReference type="PROSITE" id="PS51340">
    <property type="entry name" value="MOSC"/>
    <property type="match status" value="1"/>
</dbReference>
<sequence>MTLTIESIRRYPVKSMGGEALERVPITSRGLEGDRGWAVVDADGKFASGKNSTRMRRYDAVFDFTARTGSDGEVLVAPHADASAERAAGDPALNATLSDAFGTAVSLEQESYVTLPGNFFDEGAISLVGTATLEWAERELGATTAARRLRANLVVSTSEPFEEETWLGRRVRIGEVEVVVEKPIPRCRMVDLAQDGVAEPAKFLKGLAATREMRLAMYCRPKLLGSIRVGDRVEVR</sequence>
<dbReference type="InterPro" id="IPR005303">
    <property type="entry name" value="MOCOS_middle"/>
</dbReference>
<dbReference type="Pfam" id="PF03473">
    <property type="entry name" value="MOSC"/>
    <property type="match status" value="1"/>
</dbReference>
<feature type="domain" description="MOSC" evidence="1">
    <location>
        <begin position="90"/>
        <end position="236"/>
    </location>
</feature>
<keyword evidence="3" id="KW-1185">Reference proteome</keyword>
<dbReference type="InterPro" id="IPR005302">
    <property type="entry name" value="MoCF_Sase_C"/>
</dbReference>
<comment type="caution">
    <text evidence="2">The sequence shown here is derived from an EMBL/GenBank/DDBJ whole genome shotgun (WGS) entry which is preliminary data.</text>
</comment>
<organism evidence="2 3">
    <name type="scientific">Gulosibacter macacae</name>
    <dbReference type="NCBI Taxonomy" id="2488791"/>
    <lineage>
        <taxon>Bacteria</taxon>
        <taxon>Bacillati</taxon>
        <taxon>Actinomycetota</taxon>
        <taxon>Actinomycetes</taxon>
        <taxon>Micrococcales</taxon>
        <taxon>Microbacteriaceae</taxon>
        <taxon>Gulosibacter</taxon>
    </lineage>
</organism>
<protein>
    <submittedName>
        <fullName evidence="2">MOSC domain-containing protein</fullName>
    </submittedName>
</protein>
<dbReference type="GO" id="GO:0003824">
    <property type="term" value="F:catalytic activity"/>
    <property type="evidence" value="ECO:0007669"/>
    <property type="project" value="InterPro"/>
</dbReference>
<evidence type="ECO:0000313" key="2">
    <source>
        <dbReference type="EMBL" id="RRJ86360.1"/>
    </source>
</evidence>
<dbReference type="Gene3D" id="2.40.33.20">
    <property type="entry name" value="PK beta-barrel domain-like"/>
    <property type="match status" value="1"/>
</dbReference>
<dbReference type="InterPro" id="IPR011037">
    <property type="entry name" value="Pyrv_Knase-like_insert_dom_sf"/>
</dbReference>
<dbReference type="OrthoDB" id="9793178at2"/>